<sequence length="180" mass="21235">MRATNVSPSNDSKLPFKATLTMRKTKVSSQLSARVEVPPLKQSLIKKRKIREETSRRNSILCKPSKFSLENHVLSKSKVKNSIHAKKSDDQKVRKNFRGSHDDDIDRIVQDIRKMFGYDPNKYGDDDYDDRNMVVGFHELQREEERIERMLRDKEKRKRLKKEAKKCKIGEMHKHGSRIR</sequence>
<name>A0ACC0A1B8_CATRO</name>
<keyword evidence="2" id="KW-1185">Reference proteome</keyword>
<proteinExistence type="predicted"/>
<accession>A0ACC0A1B8</accession>
<dbReference type="Proteomes" id="UP001060085">
    <property type="component" value="Linkage Group LG07"/>
</dbReference>
<organism evidence="1 2">
    <name type="scientific">Catharanthus roseus</name>
    <name type="common">Madagascar periwinkle</name>
    <name type="synonym">Vinca rosea</name>
    <dbReference type="NCBI Taxonomy" id="4058"/>
    <lineage>
        <taxon>Eukaryota</taxon>
        <taxon>Viridiplantae</taxon>
        <taxon>Streptophyta</taxon>
        <taxon>Embryophyta</taxon>
        <taxon>Tracheophyta</taxon>
        <taxon>Spermatophyta</taxon>
        <taxon>Magnoliopsida</taxon>
        <taxon>eudicotyledons</taxon>
        <taxon>Gunneridae</taxon>
        <taxon>Pentapetalae</taxon>
        <taxon>asterids</taxon>
        <taxon>lamiids</taxon>
        <taxon>Gentianales</taxon>
        <taxon>Apocynaceae</taxon>
        <taxon>Rauvolfioideae</taxon>
        <taxon>Vinceae</taxon>
        <taxon>Catharanthinae</taxon>
        <taxon>Catharanthus</taxon>
    </lineage>
</organism>
<protein>
    <submittedName>
        <fullName evidence="1">Uncharacterized protein</fullName>
    </submittedName>
</protein>
<reference evidence="2" key="1">
    <citation type="journal article" date="2023" name="Nat. Plants">
        <title>Single-cell RNA sequencing provides a high-resolution roadmap for understanding the multicellular compartmentation of specialized metabolism.</title>
        <authorList>
            <person name="Sun S."/>
            <person name="Shen X."/>
            <person name="Li Y."/>
            <person name="Li Y."/>
            <person name="Wang S."/>
            <person name="Li R."/>
            <person name="Zhang H."/>
            <person name="Shen G."/>
            <person name="Guo B."/>
            <person name="Wei J."/>
            <person name="Xu J."/>
            <person name="St-Pierre B."/>
            <person name="Chen S."/>
            <person name="Sun C."/>
        </authorList>
    </citation>
    <scope>NUCLEOTIDE SEQUENCE [LARGE SCALE GENOMIC DNA]</scope>
</reference>
<evidence type="ECO:0000313" key="1">
    <source>
        <dbReference type="EMBL" id="KAI5654549.1"/>
    </source>
</evidence>
<comment type="caution">
    <text evidence="1">The sequence shown here is derived from an EMBL/GenBank/DDBJ whole genome shotgun (WGS) entry which is preliminary data.</text>
</comment>
<gene>
    <name evidence="1" type="ORF">M9H77_31736</name>
</gene>
<evidence type="ECO:0000313" key="2">
    <source>
        <dbReference type="Proteomes" id="UP001060085"/>
    </source>
</evidence>
<dbReference type="EMBL" id="CM044707">
    <property type="protein sequence ID" value="KAI5654549.1"/>
    <property type="molecule type" value="Genomic_DNA"/>
</dbReference>